<evidence type="ECO:0000256" key="1">
    <source>
        <dbReference type="SAM" id="Phobius"/>
    </source>
</evidence>
<proteinExistence type="predicted"/>
<comment type="caution">
    <text evidence="2">The sequence shown here is derived from an EMBL/GenBank/DDBJ whole genome shotgun (WGS) entry which is preliminary data.</text>
</comment>
<protein>
    <submittedName>
        <fullName evidence="2">Uncharacterized protein</fullName>
    </submittedName>
</protein>
<gene>
    <name evidence="2" type="ORF">E1091_18895</name>
</gene>
<reference evidence="2 3" key="1">
    <citation type="submission" date="2019-02" db="EMBL/GenBank/DDBJ databases">
        <title>Draft genome sequences of novel Actinobacteria.</title>
        <authorList>
            <person name="Sahin N."/>
            <person name="Ay H."/>
            <person name="Saygin H."/>
        </authorList>
    </citation>
    <scope>NUCLEOTIDE SEQUENCE [LARGE SCALE GENOMIC DNA]</scope>
    <source>
        <strain evidence="2 3">JCM 30529</strain>
    </source>
</reference>
<sequence>MESDAEPVAAAWTAYLAAARQLDAVRRSAATAAGEQHRGVQAAREELAEVRTRLTAQQVRLRELGVPAMSLQPSPPEVSAATRTMSSGPAAVLTALRAARGWVTDGEAVLDSPGLFRLDRWPVRLRNLVVYGPLALLVPVLQVVLHLVAGPGPVTVAALLGGVPMPAVAFLAGWVGLGRLVRPGPDGRLDRTPRFGALVCLVPAVLTTAGLLLVMLAG</sequence>
<keyword evidence="3" id="KW-1185">Reference proteome</keyword>
<keyword evidence="1" id="KW-0812">Transmembrane</keyword>
<evidence type="ECO:0000313" key="3">
    <source>
        <dbReference type="Proteomes" id="UP000295626"/>
    </source>
</evidence>
<dbReference type="EMBL" id="SMKE01001032">
    <property type="protein sequence ID" value="TDB81802.1"/>
    <property type="molecule type" value="Genomic_DNA"/>
</dbReference>
<accession>A0ABY2DGV3</accession>
<feature type="transmembrane region" description="Helical" evidence="1">
    <location>
        <begin position="128"/>
        <end position="148"/>
    </location>
</feature>
<keyword evidence="1" id="KW-0472">Membrane</keyword>
<evidence type="ECO:0000313" key="2">
    <source>
        <dbReference type="EMBL" id="TDB81802.1"/>
    </source>
</evidence>
<name>A0ABY2DGV3_9ACTN</name>
<feature type="transmembrane region" description="Helical" evidence="1">
    <location>
        <begin position="154"/>
        <end position="175"/>
    </location>
</feature>
<keyword evidence="1" id="KW-1133">Transmembrane helix</keyword>
<organism evidence="2 3">
    <name type="scientific">Micromonospora fluostatini</name>
    <dbReference type="NCBI Taxonomy" id="1629071"/>
    <lineage>
        <taxon>Bacteria</taxon>
        <taxon>Bacillati</taxon>
        <taxon>Actinomycetota</taxon>
        <taxon>Actinomycetes</taxon>
        <taxon>Micromonosporales</taxon>
        <taxon>Micromonosporaceae</taxon>
        <taxon>Micromonospora</taxon>
    </lineage>
</organism>
<feature type="transmembrane region" description="Helical" evidence="1">
    <location>
        <begin position="195"/>
        <end position="217"/>
    </location>
</feature>
<dbReference type="Proteomes" id="UP000295626">
    <property type="component" value="Unassembled WGS sequence"/>
</dbReference>